<proteinExistence type="predicted"/>
<dbReference type="Proteomes" id="UP001356427">
    <property type="component" value="Unassembled WGS sequence"/>
</dbReference>
<keyword evidence="2" id="KW-1185">Reference proteome</keyword>
<gene>
    <name evidence="1" type="ORF">J4Q44_G00382160</name>
</gene>
<dbReference type="EMBL" id="JAGTTL010000040">
    <property type="protein sequence ID" value="KAK6291450.1"/>
    <property type="molecule type" value="Genomic_DNA"/>
</dbReference>
<accession>A0AAN8KLT3</accession>
<comment type="caution">
    <text evidence="1">The sequence shown here is derived from an EMBL/GenBank/DDBJ whole genome shotgun (WGS) entry which is preliminary data.</text>
</comment>
<reference evidence="1 2" key="1">
    <citation type="submission" date="2021-04" db="EMBL/GenBank/DDBJ databases">
        <authorList>
            <person name="De Guttry C."/>
            <person name="Zahm M."/>
            <person name="Klopp C."/>
            <person name="Cabau C."/>
            <person name="Louis A."/>
            <person name="Berthelot C."/>
            <person name="Parey E."/>
            <person name="Roest Crollius H."/>
            <person name="Montfort J."/>
            <person name="Robinson-Rechavi M."/>
            <person name="Bucao C."/>
            <person name="Bouchez O."/>
            <person name="Gislard M."/>
            <person name="Lluch J."/>
            <person name="Milhes M."/>
            <person name="Lampietro C."/>
            <person name="Lopez Roques C."/>
            <person name="Donnadieu C."/>
            <person name="Braasch I."/>
            <person name="Desvignes T."/>
            <person name="Postlethwait J."/>
            <person name="Bobe J."/>
            <person name="Wedekind C."/>
            <person name="Guiguen Y."/>
        </authorList>
    </citation>
    <scope>NUCLEOTIDE SEQUENCE [LARGE SCALE GENOMIC DNA]</scope>
    <source>
        <strain evidence="1">Cs_M1</strain>
        <tissue evidence="1">Blood</tissue>
    </source>
</reference>
<organism evidence="1 2">
    <name type="scientific">Coregonus suidteri</name>
    <dbReference type="NCBI Taxonomy" id="861788"/>
    <lineage>
        <taxon>Eukaryota</taxon>
        <taxon>Metazoa</taxon>
        <taxon>Chordata</taxon>
        <taxon>Craniata</taxon>
        <taxon>Vertebrata</taxon>
        <taxon>Euteleostomi</taxon>
        <taxon>Actinopterygii</taxon>
        <taxon>Neopterygii</taxon>
        <taxon>Teleostei</taxon>
        <taxon>Protacanthopterygii</taxon>
        <taxon>Salmoniformes</taxon>
        <taxon>Salmonidae</taxon>
        <taxon>Coregoninae</taxon>
        <taxon>Coregonus</taxon>
    </lineage>
</organism>
<evidence type="ECO:0000313" key="2">
    <source>
        <dbReference type="Proteomes" id="UP001356427"/>
    </source>
</evidence>
<sequence length="62" mass="6857">MYMAISGLTFDHLTSFIYCCLGWLNELPIKATSSAREQAAAPATVRSDVISSYERERVSGLK</sequence>
<dbReference type="AlphaFoldDB" id="A0AAN8KLT3"/>
<evidence type="ECO:0000313" key="1">
    <source>
        <dbReference type="EMBL" id="KAK6291450.1"/>
    </source>
</evidence>
<name>A0AAN8KLT3_9TELE</name>
<protein>
    <submittedName>
        <fullName evidence="1">Uncharacterized protein</fullName>
    </submittedName>
</protein>